<sequence length="397" mass="43032">MASAPPAMPTYQFQQPIRHATVLFGGAWRRHGALGHRRRVKVPAATRAISRAKLPTYGMISNMLDMPHQIHAGGNHGRREEGDGDGCGEDPVIVFHVWLPSSGGDGRGSRMRRTGRMIQRSMKGTRSMPRSTAMTMMVSTSSTASVIDARSKIHCAIRVRRRKPSAGSKGRGMVVASMAPSSHQLPGEIRHQLRIAGPFGRREAEQQIRADPDILAEGRGLQAMRVAPTVTFGLQLVHGLALIVAGLTQRLAELRQLIREFAHAAAGAVNGTLAPVGRFVAVEIDSHHPLVCVFLAVLRWPATPLARPVHERAAARTIVLLARLVAVVPDVHIADVSLVLTDARPAYGGVPGVFEHRRNAAAAHHRLALIHALISARSRPSGTDRPRRCAILRAKFI</sequence>
<evidence type="ECO:0000313" key="2">
    <source>
        <dbReference type="Proteomes" id="UP000007319"/>
    </source>
</evidence>
<keyword evidence="1" id="KW-0614">Plasmid</keyword>
<proteinExistence type="predicted"/>
<geneLocation type="plasmid" evidence="1 2">
    <name>AZOBR_p5</name>
</geneLocation>
<evidence type="ECO:0000313" key="1">
    <source>
        <dbReference type="EMBL" id="CCD03817.1"/>
    </source>
</evidence>
<gene>
    <name evidence="1" type="ORF">AZOBR_p50044</name>
</gene>
<reference evidence="1 2" key="1">
    <citation type="journal article" date="2011" name="PLoS Genet.">
        <title>Azospirillum genomes reveal transition of bacteria from aquatic to terrestrial environments.</title>
        <authorList>
            <person name="Wisniewski-Dye F."/>
            <person name="Borziak K."/>
            <person name="Khalsa-Moyers G."/>
            <person name="Alexandre G."/>
            <person name="Sukharnikov L.O."/>
            <person name="Wuichet K."/>
            <person name="Hurst G.B."/>
            <person name="McDonald W.H."/>
            <person name="Robertson J.S."/>
            <person name="Barbe V."/>
            <person name="Calteau A."/>
            <person name="Rouy Z."/>
            <person name="Mangenot S."/>
            <person name="Prigent-Combaret C."/>
            <person name="Normand P."/>
            <person name="Boyer M."/>
            <person name="Siguier P."/>
            <person name="Dessaux Y."/>
            <person name="Elmerich C."/>
            <person name="Condemine G."/>
            <person name="Krishnen G."/>
            <person name="Kennedy I."/>
            <person name="Paterson A.H."/>
            <person name="Gonzalez V."/>
            <person name="Mavingui P."/>
            <person name="Zhulin I.B."/>
        </authorList>
    </citation>
    <scope>NUCLEOTIDE SEQUENCE [LARGE SCALE GENOMIC DNA]</scope>
    <source>
        <strain evidence="1 2">Sp245</strain>
    </source>
</reference>
<dbReference type="AlphaFoldDB" id="A0A9P1K1H9"/>
<dbReference type="KEGG" id="abs:AZOBR_p50044"/>
<accession>A0A9P1K1H9</accession>
<keyword evidence="2" id="KW-1185">Reference proteome</keyword>
<dbReference type="Proteomes" id="UP000007319">
    <property type="component" value="Plasmid AZOBR_p5"/>
</dbReference>
<protein>
    <submittedName>
        <fullName evidence="1">Uncharacterized protein</fullName>
    </submittedName>
</protein>
<organism evidence="1 2">
    <name type="scientific">Azospirillum baldaniorum</name>
    <dbReference type="NCBI Taxonomy" id="1064539"/>
    <lineage>
        <taxon>Bacteria</taxon>
        <taxon>Pseudomonadati</taxon>
        <taxon>Pseudomonadota</taxon>
        <taxon>Alphaproteobacteria</taxon>
        <taxon>Rhodospirillales</taxon>
        <taxon>Azospirillaceae</taxon>
        <taxon>Azospirillum</taxon>
    </lineage>
</organism>
<dbReference type="EMBL" id="HE577332">
    <property type="protein sequence ID" value="CCD03817.1"/>
    <property type="molecule type" value="Genomic_DNA"/>
</dbReference>
<name>A0A9P1K1H9_9PROT</name>